<reference evidence="5 6" key="1">
    <citation type="submission" date="2018-08" db="EMBL/GenBank/DDBJ databases">
        <title>Salinimonas sediminis sp. nov., a piezophilic bacterium isolated from a deep-sea sediment sample from the New Britain Trench.</title>
        <authorList>
            <person name="Cao J."/>
        </authorList>
    </citation>
    <scope>NUCLEOTIDE SEQUENCE [LARGE SCALE GENOMIC DNA]</scope>
    <source>
        <strain evidence="5 6">N102</strain>
    </source>
</reference>
<keyword evidence="2" id="KW-0238">DNA-binding</keyword>
<name>A0A346NR91_9ALTE</name>
<dbReference type="Gene3D" id="3.40.50.2300">
    <property type="match status" value="2"/>
</dbReference>
<dbReference type="InterPro" id="IPR010982">
    <property type="entry name" value="Lambda_DNA-bd_dom_sf"/>
</dbReference>
<dbReference type="SUPFAM" id="SSF53822">
    <property type="entry name" value="Periplasmic binding protein-like I"/>
    <property type="match status" value="1"/>
</dbReference>
<evidence type="ECO:0000259" key="4">
    <source>
        <dbReference type="PROSITE" id="PS50932"/>
    </source>
</evidence>
<dbReference type="Gene3D" id="1.10.260.40">
    <property type="entry name" value="lambda repressor-like DNA-binding domains"/>
    <property type="match status" value="1"/>
</dbReference>
<dbReference type="PROSITE" id="PS50932">
    <property type="entry name" value="HTH_LACI_2"/>
    <property type="match status" value="1"/>
</dbReference>
<dbReference type="InterPro" id="IPR046335">
    <property type="entry name" value="LacI/GalR-like_sensor"/>
</dbReference>
<dbReference type="EMBL" id="CP031769">
    <property type="protein sequence ID" value="AXR08048.1"/>
    <property type="molecule type" value="Genomic_DNA"/>
</dbReference>
<proteinExistence type="predicted"/>
<dbReference type="CDD" id="cd01392">
    <property type="entry name" value="HTH_LacI"/>
    <property type="match status" value="1"/>
</dbReference>
<dbReference type="SMART" id="SM00354">
    <property type="entry name" value="HTH_LACI"/>
    <property type="match status" value="1"/>
</dbReference>
<dbReference type="RefSeq" id="WP_108566760.1">
    <property type="nucleotide sequence ID" value="NZ_CP031769.1"/>
</dbReference>
<sequence length="340" mass="36795">MDTKLTLAGLAKLAGVSASTASRALKDSPLIKLETRLRVQQLAQAHNYSVNTAASRLRTRKTHVVAVILNLIDNTEQSTTDPFLLKIVGDLNQALNARGYELLLSNSFMASDDWANYFIHSQRADGMIVVGQGKSTSKIDQAAASGVPVVVWGDAKTQAAYPIVGGDNFEGCRQATAHLLAGGCERVLFLGDPGHAEMQERHRGYLAAHAQAAIEPASDLTGSIDITSRAAYDYINQRIKQNGLDFDGIAGVSDMVALGALKALKERYVSIPGDVAIVGYDDIPLAELMHPALSTVRQDTQQAANFMVEQLLRQFDGQPWHSEVVDTRLIIRRSSSRARA</sequence>
<dbReference type="SUPFAM" id="SSF47413">
    <property type="entry name" value="lambda repressor-like DNA-binding domains"/>
    <property type="match status" value="1"/>
</dbReference>
<organism evidence="5 6">
    <name type="scientific">Salinimonas sediminis</name>
    <dbReference type="NCBI Taxonomy" id="2303538"/>
    <lineage>
        <taxon>Bacteria</taxon>
        <taxon>Pseudomonadati</taxon>
        <taxon>Pseudomonadota</taxon>
        <taxon>Gammaproteobacteria</taxon>
        <taxon>Alteromonadales</taxon>
        <taxon>Alteromonadaceae</taxon>
        <taxon>Alteromonas/Salinimonas group</taxon>
        <taxon>Salinimonas</taxon>
    </lineage>
</organism>
<keyword evidence="1" id="KW-0805">Transcription regulation</keyword>
<evidence type="ECO:0000313" key="5">
    <source>
        <dbReference type="EMBL" id="AXR08048.1"/>
    </source>
</evidence>
<dbReference type="PANTHER" id="PTHR30146">
    <property type="entry name" value="LACI-RELATED TRANSCRIPTIONAL REPRESSOR"/>
    <property type="match status" value="1"/>
</dbReference>
<dbReference type="PANTHER" id="PTHR30146:SF120">
    <property type="entry name" value="ALANINE RACEMASE"/>
    <property type="match status" value="1"/>
</dbReference>
<evidence type="ECO:0000256" key="2">
    <source>
        <dbReference type="ARBA" id="ARBA00023125"/>
    </source>
</evidence>
<dbReference type="Pfam" id="PF00356">
    <property type="entry name" value="LacI"/>
    <property type="match status" value="1"/>
</dbReference>
<keyword evidence="3" id="KW-0804">Transcription</keyword>
<evidence type="ECO:0000313" key="6">
    <source>
        <dbReference type="Proteomes" id="UP000262073"/>
    </source>
</evidence>
<evidence type="ECO:0000256" key="1">
    <source>
        <dbReference type="ARBA" id="ARBA00023015"/>
    </source>
</evidence>
<dbReference type="InterPro" id="IPR028082">
    <property type="entry name" value="Peripla_BP_I"/>
</dbReference>
<dbReference type="OrthoDB" id="5681588at2"/>
<keyword evidence="6" id="KW-1185">Reference proteome</keyword>
<dbReference type="GO" id="GO:0000976">
    <property type="term" value="F:transcription cis-regulatory region binding"/>
    <property type="evidence" value="ECO:0007669"/>
    <property type="project" value="TreeGrafter"/>
</dbReference>
<dbReference type="KEGG" id="salm:D0Y50_17840"/>
<protein>
    <submittedName>
        <fullName evidence="5">LacI family transcriptional regulator</fullName>
    </submittedName>
</protein>
<dbReference type="AlphaFoldDB" id="A0A346NR91"/>
<dbReference type="GO" id="GO:0003700">
    <property type="term" value="F:DNA-binding transcription factor activity"/>
    <property type="evidence" value="ECO:0007669"/>
    <property type="project" value="TreeGrafter"/>
</dbReference>
<feature type="domain" description="HTH lacI-type" evidence="4">
    <location>
        <begin position="5"/>
        <end position="59"/>
    </location>
</feature>
<evidence type="ECO:0000256" key="3">
    <source>
        <dbReference type="ARBA" id="ARBA00023163"/>
    </source>
</evidence>
<accession>A0A346NR91</accession>
<dbReference type="Pfam" id="PF13377">
    <property type="entry name" value="Peripla_BP_3"/>
    <property type="match status" value="1"/>
</dbReference>
<gene>
    <name evidence="5" type="ORF">D0Y50_17840</name>
</gene>
<dbReference type="InterPro" id="IPR000843">
    <property type="entry name" value="HTH_LacI"/>
</dbReference>
<dbReference type="Proteomes" id="UP000262073">
    <property type="component" value="Chromosome"/>
</dbReference>